<dbReference type="EMBL" id="CP030850">
    <property type="protein sequence ID" value="AXE19913.1"/>
    <property type="molecule type" value="Genomic_DNA"/>
</dbReference>
<reference evidence="1 2" key="1">
    <citation type="submission" date="2018-07" db="EMBL/GenBank/DDBJ databases">
        <title>Genome sequencing of Runella.</title>
        <authorList>
            <person name="Baek M.-G."/>
            <person name="Yi H."/>
        </authorList>
    </citation>
    <scope>NUCLEOTIDE SEQUENCE [LARGE SCALE GENOMIC DNA]</scope>
    <source>
        <strain evidence="1 2">HYN0085</strain>
    </source>
</reference>
<dbReference type="RefSeq" id="WP_114068680.1">
    <property type="nucleotide sequence ID" value="NZ_CP030850.1"/>
</dbReference>
<dbReference type="AlphaFoldDB" id="A0A344TMP2"/>
<sequence>MNTFLRASLLLLVCFSCKEETPAPTKTELLTGRPWKWVGGAVTPAFDVFSNGNLSNGEYWSQAPKCWQDDIRVFTTAGKFTHEEGATKCNVADPQIYAQGTWQFDASEKVVKINDSALGEQMWEIQELTATTLKVVEVYQEKGKTYTFNYSFTR</sequence>
<dbReference type="KEGG" id="run:DR864_20260"/>
<gene>
    <name evidence="1" type="ORF">DR864_20260</name>
</gene>
<evidence type="ECO:0000313" key="1">
    <source>
        <dbReference type="EMBL" id="AXE19913.1"/>
    </source>
</evidence>
<accession>A0A344TMP2</accession>
<dbReference type="Proteomes" id="UP000251993">
    <property type="component" value="Chromosome"/>
</dbReference>
<name>A0A344TMP2_9BACT</name>
<evidence type="ECO:0000313" key="2">
    <source>
        <dbReference type="Proteomes" id="UP000251993"/>
    </source>
</evidence>
<evidence type="ECO:0008006" key="3">
    <source>
        <dbReference type="Google" id="ProtNLM"/>
    </source>
</evidence>
<protein>
    <recommendedName>
        <fullName evidence="3">Lipocalin-like domain-containing protein</fullName>
    </recommendedName>
</protein>
<keyword evidence="2" id="KW-1185">Reference proteome</keyword>
<dbReference type="OrthoDB" id="950800at2"/>
<organism evidence="1 2">
    <name type="scientific">Runella rosea</name>
    <dbReference type="NCBI Taxonomy" id="2259595"/>
    <lineage>
        <taxon>Bacteria</taxon>
        <taxon>Pseudomonadati</taxon>
        <taxon>Bacteroidota</taxon>
        <taxon>Cytophagia</taxon>
        <taxon>Cytophagales</taxon>
        <taxon>Spirosomataceae</taxon>
        <taxon>Runella</taxon>
    </lineage>
</organism>
<proteinExistence type="predicted"/>